<evidence type="ECO:0000259" key="1">
    <source>
        <dbReference type="Pfam" id="PF18593"/>
    </source>
</evidence>
<proteinExistence type="predicted"/>
<keyword evidence="3" id="KW-1185">Reference proteome</keyword>
<dbReference type="eggNOG" id="ENOG5033F3X">
    <property type="taxonomic scope" value="Bacteria"/>
</dbReference>
<name>I8ANQ6_9BACL</name>
<dbReference type="RefSeq" id="WP_007200141.1">
    <property type="nucleotide sequence ID" value="NZ_AKKV01000003.1"/>
</dbReference>
<protein>
    <recommendedName>
        <fullName evidence="1">CdiI immunity protein domain-containing protein</fullName>
    </recommendedName>
</protein>
<feature type="domain" description="CdiI immunity protein" evidence="1">
    <location>
        <begin position="8"/>
        <end position="91"/>
    </location>
</feature>
<organism evidence="2 3">
    <name type="scientific">Fictibacillus macauensis ZFHKF-1</name>
    <dbReference type="NCBI Taxonomy" id="1196324"/>
    <lineage>
        <taxon>Bacteria</taxon>
        <taxon>Bacillati</taxon>
        <taxon>Bacillota</taxon>
        <taxon>Bacilli</taxon>
        <taxon>Bacillales</taxon>
        <taxon>Fictibacillaceae</taxon>
        <taxon>Fictibacillus</taxon>
    </lineage>
</organism>
<comment type="caution">
    <text evidence="2">The sequence shown here is derived from an EMBL/GenBank/DDBJ whole genome shotgun (WGS) entry which is preliminary data.</text>
</comment>
<accession>I8ANQ6</accession>
<dbReference type="OrthoDB" id="2969818at2"/>
<dbReference type="AlphaFoldDB" id="I8ANQ6"/>
<dbReference type="Pfam" id="PF18593">
    <property type="entry name" value="CdiI_2"/>
    <property type="match status" value="1"/>
</dbReference>
<reference evidence="2 3" key="1">
    <citation type="journal article" date="2012" name="J. Bacteriol.">
        <title>Genome of Bacillus macauensis ZFHKF-1, a Long-Chain-Forming Bacterium.</title>
        <authorList>
            <person name="Cai L."/>
            <person name="Zhang T."/>
        </authorList>
    </citation>
    <scope>NUCLEOTIDE SEQUENCE [LARGE SCALE GENOMIC DNA]</scope>
    <source>
        <strain evidence="2 3">ZFHKF-1</strain>
    </source>
</reference>
<gene>
    <name evidence="2" type="ORF">A374_00150</name>
</gene>
<sequence>MDEIYNYLEELEDFLGGTFHQDIRSPEEALDEFLNEASLECFISTIKGCEMFLNSHLTKQKKEHIIQNNVEVYFPAIALNPLEWLNKLVEKMKEGVRTKYKNDTW</sequence>
<dbReference type="Proteomes" id="UP000004080">
    <property type="component" value="Unassembled WGS sequence"/>
</dbReference>
<dbReference type="EMBL" id="AKKV01000003">
    <property type="protein sequence ID" value="EIT87464.1"/>
    <property type="molecule type" value="Genomic_DNA"/>
</dbReference>
<evidence type="ECO:0000313" key="3">
    <source>
        <dbReference type="Proteomes" id="UP000004080"/>
    </source>
</evidence>
<evidence type="ECO:0000313" key="2">
    <source>
        <dbReference type="EMBL" id="EIT87464.1"/>
    </source>
</evidence>
<dbReference type="InterPro" id="IPR041129">
    <property type="entry name" value="CdiI_2"/>
</dbReference>
<dbReference type="PATRIC" id="fig|1196324.3.peg.30"/>